<name>A0A8B7Z490_ACAPL</name>
<dbReference type="InterPro" id="IPR052748">
    <property type="entry name" value="ISR_Activator"/>
</dbReference>
<gene>
    <name evidence="4" type="primary">LOC110984089</name>
</gene>
<evidence type="ECO:0000313" key="4">
    <source>
        <dbReference type="RefSeq" id="XP_022099600.1"/>
    </source>
</evidence>
<keyword evidence="2" id="KW-0472">Membrane</keyword>
<evidence type="ECO:0000256" key="2">
    <source>
        <dbReference type="SAM" id="Phobius"/>
    </source>
</evidence>
<keyword evidence="2" id="KW-0812">Transmembrane</keyword>
<dbReference type="InterPro" id="IPR011990">
    <property type="entry name" value="TPR-like_helical_dom_sf"/>
</dbReference>
<feature type="region of interest" description="Disordered" evidence="1">
    <location>
        <begin position="15"/>
        <end position="47"/>
    </location>
</feature>
<feature type="transmembrane region" description="Helical" evidence="2">
    <location>
        <begin position="67"/>
        <end position="88"/>
    </location>
</feature>
<dbReference type="RefSeq" id="XP_022099600.1">
    <property type="nucleotide sequence ID" value="XM_022243908.1"/>
</dbReference>
<evidence type="ECO:0000256" key="1">
    <source>
        <dbReference type="SAM" id="MobiDB-lite"/>
    </source>
</evidence>
<dbReference type="Pfam" id="PF08238">
    <property type="entry name" value="Sel1"/>
    <property type="match status" value="2"/>
</dbReference>
<dbReference type="PANTHER" id="PTHR45011">
    <property type="entry name" value="DAP3-BINDING CELL DEATH ENHANCER 1"/>
    <property type="match status" value="1"/>
</dbReference>
<organism evidence="3 4">
    <name type="scientific">Acanthaster planci</name>
    <name type="common">Crown-of-thorns starfish</name>
    <dbReference type="NCBI Taxonomy" id="133434"/>
    <lineage>
        <taxon>Eukaryota</taxon>
        <taxon>Metazoa</taxon>
        <taxon>Echinodermata</taxon>
        <taxon>Eleutherozoa</taxon>
        <taxon>Asterozoa</taxon>
        <taxon>Asteroidea</taxon>
        <taxon>Valvatacea</taxon>
        <taxon>Valvatida</taxon>
        <taxon>Acanthasteridae</taxon>
        <taxon>Acanthaster</taxon>
    </lineage>
</organism>
<keyword evidence="3" id="KW-1185">Reference proteome</keyword>
<feature type="compositionally biased region" description="Acidic residues" evidence="1">
    <location>
        <begin position="28"/>
        <end position="46"/>
    </location>
</feature>
<protein>
    <submittedName>
        <fullName evidence="4">ERAD-associated E3 ubiquitin-protein ligase component HRD3A-like</fullName>
    </submittedName>
</protein>
<reference evidence="4" key="1">
    <citation type="submission" date="2025-08" db="UniProtKB">
        <authorList>
            <consortium name="RefSeq"/>
        </authorList>
    </citation>
    <scope>IDENTIFICATION</scope>
</reference>
<accession>A0A8B7Z490</accession>
<dbReference type="GeneID" id="110984089"/>
<dbReference type="SMART" id="SM00671">
    <property type="entry name" value="SEL1"/>
    <property type="match status" value="2"/>
</dbReference>
<dbReference type="Proteomes" id="UP000694845">
    <property type="component" value="Unplaced"/>
</dbReference>
<dbReference type="PANTHER" id="PTHR45011:SF1">
    <property type="entry name" value="DAP3-BINDING CELL DEATH ENHANCER 1"/>
    <property type="match status" value="1"/>
</dbReference>
<sequence>MATGVLGSAAALSEGLRSRASNPSDEAPLLEEEEQTAFTDDEDIGEDPSLPFGGKVYLARRKKPDSWFVVFLEILAVCLVFSFIYYSYYHFDNLHFHVTHFYAQLGTPHAMHMTGQRYLFGRGVDRNMDQAMRWFKYASDKGHPHAAHNLAVGHLQGYKTELKDREEARELLRYAADNGVEEAISALSKMCPNGEC</sequence>
<evidence type="ECO:0000313" key="3">
    <source>
        <dbReference type="Proteomes" id="UP000694845"/>
    </source>
</evidence>
<dbReference type="AlphaFoldDB" id="A0A8B7Z490"/>
<dbReference type="OrthoDB" id="2384430at2759"/>
<dbReference type="OMA" id="HFHVTHF"/>
<dbReference type="KEGG" id="aplc:110984089"/>
<dbReference type="InterPro" id="IPR006597">
    <property type="entry name" value="Sel1-like"/>
</dbReference>
<dbReference type="SUPFAM" id="SSF81901">
    <property type="entry name" value="HCP-like"/>
    <property type="match status" value="1"/>
</dbReference>
<keyword evidence="2" id="KW-1133">Transmembrane helix</keyword>
<dbReference type="Gene3D" id="1.25.40.10">
    <property type="entry name" value="Tetratricopeptide repeat domain"/>
    <property type="match status" value="1"/>
</dbReference>
<proteinExistence type="predicted"/>